<name>A0A108T307_BACSE</name>
<dbReference type="EMBL" id="LRGC01000021">
    <property type="protein sequence ID" value="KWR52372.1"/>
    <property type="molecule type" value="Genomic_DNA"/>
</dbReference>
<proteinExistence type="predicted"/>
<accession>A0A108T307</accession>
<comment type="caution">
    <text evidence="2">The sequence shown here is derived from an EMBL/GenBank/DDBJ whole genome shotgun (WGS) entry which is preliminary data.</text>
</comment>
<sequence>MPRLKGTYNIPDWALCPLEYGINSDEYGLTDEDIAQIKDFQENVIGGGYYMDIHWEDCNEFNTHPQFGLPAKTYEVDFYID</sequence>
<dbReference type="STRING" id="46506.AA415_02959"/>
<reference evidence="2 3" key="1">
    <citation type="journal article" date="2016" name="BMC Genomics">
        <title>Type VI secretion systems of human gut Bacteroidales segregate into three genetic architectures, two of which are contained on mobile genetic elements.</title>
        <authorList>
            <person name="Coyne M.J."/>
            <person name="Roelofs K.G."/>
            <person name="Comstock L.E."/>
        </authorList>
    </citation>
    <scope>NUCLEOTIDE SEQUENCE [LARGE SCALE GENOMIC DNA]</scope>
    <source>
        <strain evidence="2 3">CL09T03C01</strain>
    </source>
</reference>
<evidence type="ECO:0000313" key="2">
    <source>
        <dbReference type="EMBL" id="KWR52372.1"/>
    </source>
</evidence>
<dbReference type="Proteomes" id="UP000056419">
    <property type="component" value="Unassembled WGS sequence"/>
</dbReference>
<dbReference type="PATRIC" id="fig|46506.5.peg.3190"/>
<organism evidence="2 3">
    <name type="scientific">Bacteroides stercoris</name>
    <dbReference type="NCBI Taxonomy" id="46506"/>
    <lineage>
        <taxon>Bacteria</taxon>
        <taxon>Pseudomonadati</taxon>
        <taxon>Bacteroidota</taxon>
        <taxon>Bacteroidia</taxon>
        <taxon>Bacteroidales</taxon>
        <taxon>Bacteroidaceae</taxon>
        <taxon>Bacteroides</taxon>
    </lineage>
</organism>
<dbReference type="InterPro" id="IPR053839">
    <property type="entry name" value="DUF6926"/>
</dbReference>
<evidence type="ECO:0000313" key="3">
    <source>
        <dbReference type="Proteomes" id="UP000056419"/>
    </source>
</evidence>
<gene>
    <name evidence="2" type="ORF">AA415_02959</name>
</gene>
<dbReference type="Pfam" id="PF21977">
    <property type="entry name" value="DUF6926"/>
    <property type="match status" value="1"/>
</dbReference>
<keyword evidence="3" id="KW-1185">Reference proteome</keyword>
<dbReference type="AlphaFoldDB" id="A0A108T307"/>
<feature type="domain" description="DUF6926" evidence="1">
    <location>
        <begin position="8"/>
        <end position="75"/>
    </location>
</feature>
<evidence type="ECO:0000259" key="1">
    <source>
        <dbReference type="Pfam" id="PF21977"/>
    </source>
</evidence>
<dbReference type="RefSeq" id="WP_060386534.1">
    <property type="nucleotide sequence ID" value="NZ_JADMRQ010000018.1"/>
</dbReference>
<protein>
    <recommendedName>
        <fullName evidence="1">DUF6926 domain-containing protein</fullName>
    </recommendedName>
</protein>